<organism evidence="2 3">
    <name type="scientific">Cryptosporidium xiaoi</name>
    <dbReference type="NCBI Taxonomy" id="659607"/>
    <lineage>
        <taxon>Eukaryota</taxon>
        <taxon>Sar</taxon>
        <taxon>Alveolata</taxon>
        <taxon>Apicomplexa</taxon>
        <taxon>Conoidasida</taxon>
        <taxon>Coccidia</taxon>
        <taxon>Eucoccidiorida</taxon>
        <taxon>Eimeriorina</taxon>
        <taxon>Cryptosporidiidae</taxon>
        <taxon>Cryptosporidium</taxon>
    </lineage>
</organism>
<gene>
    <name evidence="2" type="ORF">RS030_81234</name>
</gene>
<feature type="compositionally biased region" description="Basic and acidic residues" evidence="1">
    <location>
        <begin position="720"/>
        <end position="739"/>
    </location>
</feature>
<comment type="caution">
    <text evidence="2">The sequence shown here is derived from an EMBL/GenBank/DDBJ whole genome shotgun (WGS) entry which is preliminary data.</text>
</comment>
<evidence type="ECO:0000313" key="2">
    <source>
        <dbReference type="EMBL" id="KAK6587750.1"/>
    </source>
</evidence>
<feature type="region of interest" description="Disordered" evidence="1">
    <location>
        <begin position="779"/>
        <end position="799"/>
    </location>
</feature>
<feature type="region of interest" description="Disordered" evidence="1">
    <location>
        <begin position="720"/>
        <end position="741"/>
    </location>
</feature>
<reference evidence="2 3" key="1">
    <citation type="submission" date="2023-10" db="EMBL/GenBank/DDBJ databases">
        <title>Comparative genomics analysis reveals potential genetic determinants of host preference in Cryptosporidium xiaoi.</title>
        <authorList>
            <person name="Xiao L."/>
            <person name="Li J."/>
        </authorList>
    </citation>
    <scope>NUCLEOTIDE SEQUENCE [LARGE SCALE GENOMIC DNA]</scope>
    <source>
        <strain evidence="2 3">52996</strain>
    </source>
</reference>
<keyword evidence="3" id="KW-1185">Reference proteome</keyword>
<evidence type="ECO:0000313" key="3">
    <source>
        <dbReference type="Proteomes" id="UP001311799"/>
    </source>
</evidence>
<proteinExistence type="predicted"/>
<evidence type="ECO:0000256" key="1">
    <source>
        <dbReference type="SAM" id="MobiDB-lite"/>
    </source>
</evidence>
<dbReference type="AlphaFoldDB" id="A0AAV9XW25"/>
<feature type="compositionally biased region" description="Low complexity" evidence="1">
    <location>
        <begin position="779"/>
        <end position="792"/>
    </location>
</feature>
<name>A0AAV9XW25_9CRYT</name>
<protein>
    <submittedName>
        <fullName evidence="2">Uncharacterized protein</fullName>
    </submittedName>
</protein>
<dbReference type="EMBL" id="JAWDEY010000036">
    <property type="protein sequence ID" value="KAK6587750.1"/>
    <property type="molecule type" value="Genomic_DNA"/>
</dbReference>
<dbReference type="Proteomes" id="UP001311799">
    <property type="component" value="Unassembled WGS sequence"/>
</dbReference>
<sequence>MTDETWNCGMGYIGIRLISSLKFLDFDDIETAKPCVRTLNGYKGCKLFLANIELLSDILKVDPGNRDYRQKFSQNYRTLFSDKNKRTYRVDVLEAAVEGYTSIWVNGERFEFKSEVILSGKSLYENWSCLVALIIQLKDLFEERIRQNKHLNIFEPEEDEIWKNNIRNTLHKFDNSWIIFEECYINELISIETIARRFILNIHNYITNRENNKAFEMHESVNFSNNSKETINLNEEISSVEKQEEIKGSVSDNVENSSDYTNNKTIIVQGKNCYEDLDTVFFDMIKTLYRVINTNNKESVSENINLCTWKLLNQINKKSANMPHSNISVFGAISENCISELICLIEEIKEICKFPERIDPHICNNIGLQQSIVKLEESWRLANKFISKLISFNEEYIGKLSLVRLVKFVQKILKVKESVRKEIIKKKTGTINDGTTCNIDTNLIKFDIETIGNSIKDSSHDLYNNFIERLGEFDVAAFLSLPKLCCLLFLLDPLNCSDIITQFLGITNSNHEKEENEYDVFTEKNCTTNMKNRNYFINNEFDNYLKNNAIFKIVDINRLFLLKVGSNYLNSNEESFKKMVDIWNKLSESVEIYLNNYGIVKQEEYNFNDINNKKIEFNEHFLLVFLFSILIGECLCGLGHINSCSNCADEMKIIVKNNDYNNYFKNTINSLIFSIEEVSMLMQRIYPSDWNEFIKIITICLTKTPDITSDEGCKDYNDESKGHKDIKSSDIEGQCDKDSSNGSKLKKLLNNVTSILYNNVKYYGEFTLTGDVPDVNTEFSTNNTSGNSSSSTEINAILQ</sequence>
<accession>A0AAV9XW25</accession>